<feature type="region of interest" description="Disordered" evidence="3">
    <location>
        <begin position="506"/>
        <end position="539"/>
    </location>
</feature>
<keyword evidence="4" id="KW-0812">Transmembrane</keyword>
<feature type="compositionally biased region" description="Basic and acidic residues" evidence="3">
    <location>
        <begin position="527"/>
        <end position="539"/>
    </location>
</feature>
<evidence type="ECO:0000256" key="4">
    <source>
        <dbReference type="SAM" id="Phobius"/>
    </source>
</evidence>
<dbReference type="Proteomes" id="UP000094974">
    <property type="component" value="Unassembled WGS sequence"/>
</dbReference>
<proteinExistence type="inferred from homology"/>
<feature type="transmembrane region" description="Helical" evidence="4">
    <location>
        <begin position="444"/>
        <end position="466"/>
    </location>
</feature>
<dbReference type="PANTHER" id="PTHR22550">
    <property type="entry name" value="SPORE GERMINATION PROTEIN"/>
    <property type="match status" value="1"/>
</dbReference>
<dbReference type="InterPro" id="IPR050768">
    <property type="entry name" value="UPF0353/GerABKA_families"/>
</dbReference>
<keyword evidence="6" id="KW-1185">Reference proteome</keyword>
<keyword evidence="4" id="KW-1133">Transmembrane helix</keyword>
<dbReference type="EMBL" id="LYND01000122">
    <property type="protein sequence ID" value="ODA09283.1"/>
    <property type="molecule type" value="Genomic_DNA"/>
</dbReference>
<evidence type="ECO:0000313" key="5">
    <source>
        <dbReference type="EMBL" id="ODA09283.1"/>
    </source>
</evidence>
<organism evidence="5 6">
    <name type="scientific">Paenibacillus polymyxa</name>
    <name type="common">Bacillus polymyxa</name>
    <dbReference type="NCBI Taxonomy" id="1406"/>
    <lineage>
        <taxon>Bacteria</taxon>
        <taxon>Bacillati</taxon>
        <taxon>Bacillota</taxon>
        <taxon>Bacilli</taxon>
        <taxon>Bacillales</taxon>
        <taxon>Paenibacillaceae</taxon>
        <taxon>Paenibacillus</taxon>
    </lineage>
</organism>
<protein>
    <submittedName>
        <fullName evidence="5">Spore gernimation protein KA</fullName>
    </submittedName>
</protein>
<evidence type="ECO:0000313" key="6">
    <source>
        <dbReference type="Proteomes" id="UP000094974"/>
    </source>
</evidence>
<evidence type="ECO:0000256" key="3">
    <source>
        <dbReference type="SAM" id="MobiDB-lite"/>
    </source>
</evidence>
<reference evidence="6" key="1">
    <citation type="submission" date="2016-05" db="EMBL/GenBank/DDBJ databases">
        <title>Whole genome shotgun sequencing of cultured foodborne pathogen.</title>
        <authorList>
            <person name="Zheng J."/>
            <person name="Timme R."/>
            <person name="Allard M."/>
            <person name="Strain E."/>
            <person name="Luo Y."/>
            <person name="Brown E."/>
        </authorList>
    </citation>
    <scope>NUCLEOTIDE SEQUENCE [LARGE SCALE GENOMIC DNA]</scope>
    <source>
        <strain evidence="6">CFSAN034343</strain>
    </source>
</reference>
<feature type="compositionally biased region" description="Polar residues" evidence="3">
    <location>
        <begin position="507"/>
        <end position="520"/>
    </location>
</feature>
<dbReference type="PIRSF" id="PIRSF005690">
    <property type="entry name" value="GerBA"/>
    <property type="match status" value="1"/>
</dbReference>
<dbReference type="InterPro" id="IPR004995">
    <property type="entry name" value="Spore_Ger"/>
</dbReference>
<accession>A0ABX2ZCR6</accession>
<comment type="caution">
    <text evidence="5">The sequence shown here is derived from an EMBL/GenBank/DDBJ whole genome shotgun (WGS) entry which is preliminary data.</text>
</comment>
<keyword evidence="2 4" id="KW-0472">Membrane</keyword>
<gene>
    <name evidence="5" type="ORF">A7312_26355</name>
</gene>
<feature type="transmembrane region" description="Helical" evidence="4">
    <location>
        <begin position="412"/>
        <end position="432"/>
    </location>
</feature>
<evidence type="ECO:0000256" key="1">
    <source>
        <dbReference type="ARBA" id="ARBA00005278"/>
    </source>
</evidence>
<feature type="transmembrane region" description="Helical" evidence="4">
    <location>
        <begin position="389"/>
        <end position="406"/>
    </location>
</feature>
<feature type="transmembrane region" description="Helical" evidence="4">
    <location>
        <begin position="321"/>
        <end position="340"/>
    </location>
</feature>
<name>A0ABX2ZCR6_PAEPO</name>
<dbReference type="PANTHER" id="PTHR22550:SF5">
    <property type="entry name" value="LEUCINE ZIPPER PROTEIN 4"/>
    <property type="match status" value="1"/>
</dbReference>
<dbReference type="Pfam" id="PF03323">
    <property type="entry name" value="GerA"/>
    <property type="match status" value="1"/>
</dbReference>
<sequence length="539" mass="59539">MLTRWIRNVLKPGKRYTQDIEKSKQQASSKPINPSLAHTLSILKLKLGQSSDFIIRDFSESPVHAGHLAVCYIEGLIDQNLLSDLMEGLITEPVFAASFKLEENTAVSLIKRTIPSGNIQMIHSQNEIYQSILSGNAVIAIDGSTYALTVSIAGGVRRAIQEPSTQTVVRGPKEGFTEDVSTNITLIRRKLRTPDLKFESHIIGRYTQTKVILAYIEGVANPEVVHEITKRLQSIDTDSILESGYIEEFIQDEPLSLFPTMLNSERPDTVAGSLLDGQVAVLIDGTPFALIAPVTFFNFFQTAEDYYQRYDISSFLRALRVVSFLITLLLPSLFIALTTFQQEMIPTTLLITLMAQREGTPFPALLEALMMELMFEVIREAGVRMPRVIGPAVSIVGALVIGQAAVQAGLVSGAMVIVVAFTAISNFVIPYVTLASAVRLLRFALMLIAGALGLFGILIALIPLLVHLVSLKSFGVDYFMPYSPSFKSNMKDLVIRVPWWAMKTRPNGKSASNKTRQATHQYPAISDEIRNDDKSDTEK</sequence>
<evidence type="ECO:0000256" key="2">
    <source>
        <dbReference type="ARBA" id="ARBA00023136"/>
    </source>
</evidence>
<comment type="similarity">
    <text evidence="1">Belongs to the GerABKA family.</text>
</comment>
<dbReference type="RefSeq" id="WP_068939432.1">
    <property type="nucleotide sequence ID" value="NZ_CP011420.1"/>
</dbReference>
<feature type="transmembrane region" description="Helical" evidence="4">
    <location>
        <begin position="279"/>
        <end position="300"/>
    </location>
</feature>